<evidence type="ECO:0000256" key="22">
    <source>
        <dbReference type="ARBA" id="ARBA00048074"/>
    </source>
</evidence>
<evidence type="ECO:0000256" key="14">
    <source>
        <dbReference type="ARBA" id="ARBA00037002"/>
    </source>
</evidence>
<keyword evidence="5" id="KW-0963">Cytoplasm</keyword>
<keyword evidence="10" id="KW-0443">Lipid metabolism</keyword>
<gene>
    <name evidence="25" type="ORF">CJ199_07820</name>
</gene>
<evidence type="ECO:0000256" key="2">
    <source>
        <dbReference type="ARBA" id="ARBA00004496"/>
    </source>
</evidence>
<evidence type="ECO:0000256" key="9">
    <source>
        <dbReference type="ARBA" id="ARBA00022946"/>
    </source>
</evidence>
<evidence type="ECO:0000256" key="5">
    <source>
        <dbReference type="ARBA" id="ARBA00022490"/>
    </source>
</evidence>
<dbReference type="InterPro" id="IPR052365">
    <property type="entry name" value="THEM4/THEM5_acyl-CoA_thioest"/>
</dbReference>
<keyword evidence="12" id="KW-0966">Cell projection</keyword>
<evidence type="ECO:0000256" key="13">
    <source>
        <dbReference type="ARBA" id="ARBA00035852"/>
    </source>
</evidence>
<evidence type="ECO:0000256" key="20">
    <source>
        <dbReference type="ARBA" id="ARBA00047734"/>
    </source>
</evidence>
<dbReference type="InterPro" id="IPR006683">
    <property type="entry name" value="Thioestr_dom"/>
</dbReference>
<dbReference type="GO" id="GO:0016787">
    <property type="term" value="F:hydrolase activity"/>
    <property type="evidence" value="ECO:0007669"/>
    <property type="project" value="UniProtKB-KW"/>
</dbReference>
<evidence type="ECO:0000256" key="3">
    <source>
        <dbReference type="ARBA" id="ARBA00004632"/>
    </source>
</evidence>
<proteinExistence type="inferred from homology"/>
<comment type="caution">
    <text evidence="25">The sequence shown here is derived from an EMBL/GenBank/DDBJ whole genome shotgun (WGS) entry which is preliminary data.</text>
</comment>
<dbReference type="AlphaFoldDB" id="A0A2N6VLK7"/>
<evidence type="ECO:0000256" key="18">
    <source>
        <dbReference type="ARBA" id="ARBA00043210"/>
    </source>
</evidence>
<comment type="catalytic activity">
    <reaction evidence="19">
        <text>octanoyl-CoA + H2O = octanoate + CoA + H(+)</text>
        <dbReference type="Rhea" id="RHEA:30143"/>
        <dbReference type="ChEBI" id="CHEBI:15377"/>
        <dbReference type="ChEBI" id="CHEBI:15378"/>
        <dbReference type="ChEBI" id="CHEBI:25646"/>
        <dbReference type="ChEBI" id="CHEBI:57287"/>
        <dbReference type="ChEBI" id="CHEBI:57386"/>
    </reaction>
    <physiologicalReaction direction="left-to-right" evidence="19">
        <dbReference type="Rhea" id="RHEA:30144"/>
    </physiologicalReaction>
</comment>
<evidence type="ECO:0000256" key="11">
    <source>
        <dbReference type="ARBA" id="ARBA00023136"/>
    </source>
</evidence>
<evidence type="ECO:0000256" key="6">
    <source>
        <dbReference type="ARBA" id="ARBA00022703"/>
    </source>
</evidence>
<accession>A0A2N6VLK7</accession>
<dbReference type="PANTHER" id="PTHR12418">
    <property type="entry name" value="ACYL-COENZYME A THIOESTERASE THEM4"/>
    <property type="match status" value="1"/>
</dbReference>
<evidence type="ECO:0000256" key="21">
    <source>
        <dbReference type="ARBA" id="ARBA00047969"/>
    </source>
</evidence>
<dbReference type="InterPro" id="IPR029069">
    <property type="entry name" value="HotDog_dom_sf"/>
</dbReference>
<dbReference type="Pfam" id="PF03061">
    <property type="entry name" value="4HBT"/>
    <property type="match status" value="1"/>
</dbReference>
<dbReference type="CDD" id="cd03443">
    <property type="entry name" value="PaaI_thioesterase"/>
    <property type="match status" value="1"/>
</dbReference>
<comment type="catalytic activity">
    <reaction evidence="13">
        <text>(5Z,8Z,11Z,14Z)-eicosatetraenoyl-CoA + H2O = (5Z,8Z,11Z,14Z)-eicosatetraenoate + CoA + H(+)</text>
        <dbReference type="Rhea" id="RHEA:40151"/>
        <dbReference type="ChEBI" id="CHEBI:15377"/>
        <dbReference type="ChEBI" id="CHEBI:15378"/>
        <dbReference type="ChEBI" id="CHEBI:32395"/>
        <dbReference type="ChEBI" id="CHEBI:57287"/>
        <dbReference type="ChEBI" id="CHEBI:57368"/>
    </reaction>
    <physiologicalReaction direction="left-to-right" evidence="13">
        <dbReference type="Rhea" id="RHEA:40152"/>
    </physiologicalReaction>
</comment>
<evidence type="ECO:0000256" key="4">
    <source>
        <dbReference type="ARBA" id="ARBA00022475"/>
    </source>
</evidence>
<evidence type="ECO:0000256" key="8">
    <source>
        <dbReference type="ARBA" id="ARBA00022832"/>
    </source>
</evidence>
<organism evidence="25 26">
    <name type="scientific">Brevibacterium paucivorans</name>
    <dbReference type="NCBI Taxonomy" id="170994"/>
    <lineage>
        <taxon>Bacteria</taxon>
        <taxon>Bacillati</taxon>
        <taxon>Actinomycetota</taxon>
        <taxon>Actinomycetes</taxon>
        <taxon>Micrococcales</taxon>
        <taxon>Brevibacteriaceae</taxon>
        <taxon>Brevibacterium</taxon>
    </lineage>
</organism>
<comment type="catalytic activity">
    <reaction evidence="14">
        <text>(9Z)-octadecenoyl-CoA + H2O = (9Z)-octadecenoate + CoA + H(+)</text>
        <dbReference type="Rhea" id="RHEA:40139"/>
        <dbReference type="ChEBI" id="CHEBI:15377"/>
        <dbReference type="ChEBI" id="CHEBI:15378"/>
        <dbReference type="ChEBI" id="CHEBI:30823"/>
        <dbReference type="ChEBI" id="CHEBI:57287"/>
        <dbReference type="ChEBI" id="CHEBI:57387"/>
    </reaction>
    <physiologicalReaction direction="left-to-right" evidence="14">
        <dbReference type="Rhea" id="RHEA:40140"/>
    </physiologicalReaction>
</comment>
<dbReference type="SUPFAM" id="SSF54637">
    <property type="entry name" value="Thioesterase/thiol ester dehydrase-isomerase"/>
    <property type="match status" value="1"/>
</dbReference>
<evidence type="ECO:0000256" key="1">
    <source>
        <dbReference type="ARBA" id="ARBA00004170"/>
    </source>
</evidence>
<keyword evidence="11" id="KW-0472">Membrane</keyword>
<keyword evidence="8" id="KW-0276">Fatty acid metabolism</keyword>
<name>A0A2N6VLK7_9MICO</name>
<keyword evidence="4" id="KW-1003">Cell membrane</keyword>
<protein>
    <recommendedName>
        <fullName evidence="17">Acyl-coenzyme A thioesterase THEM4</fullName>
        <ecNumber evidence="16">3.1.2.2</ecNumber>
    </recommendedName>
    <alternativeName>
        <fullName evidence="18">Thioesterase superfamily member 4</fullName>
    </alternativeName>
</protein>
<evidence type="ECO:0000256" key="17">
    <source>
        <dbReference type="ARBA" id="ARBA00040123"/>
    </source>
</evidence>
<sequence length="221" mass="25165">MAPHWRDCEGNTMALSEMDAFEALEALKKVKRDPEQVAAWSDMIHEFVRTQDLIARANPPVDQIRQITEHLRAINQSAEQYEADELHRLWRVSRSDKQRGQALLPKFTQAHKDDGGVFSVHLRFGAFYLGANRVVHGGAQALAFDEGLGYMIMASDQPYSRTAYIKTEFRAPTPVDVDLTMRGWIEKVDGRKIFVRGELVWEDTVCTTVEGLWVALKPGHR</sequence>
<comment type="catalytic activity">
    <reaction evidence="22">
        <text>dodecanoyl-CoA + H2O = dodecanoate + CoA + H(+)</text>
        <dbReference type="Rhea" id="RHEA:30135"/>
        <dbReference type="ChEBI" id="CHEBI:15377"/>
        <dbReference type="ChEBI" id="CHEBI:15378"/>
        <dbReference type="ChEBI" id="CHEBI:18262"/>
        <dbReference type="ChEBI" id="CHEBI:57287"/>
        <dbReference type="ChEBI" id="CHEBI:57375"/>
    </reaction>
    <physiologicalReaction direction="left-to-right" evidence="22">
        <dbReference type="Rhea" id="RHEA:30136"/>
    </physiologicalReaction>
</comment>
<feature type="domain" description="Thioesterase" evidence="24">
    <location>
        <begin position="134"/>
        <end position="203"/>
    </location>
</feature>
<comment type="similarity">
    <text evidence="15">Belongs to the THEM4/THEM5 thioesterase family.</text>
</comment>
<evidence type="ECO:0000256" key="23">
    <source>
        <dbReference type="ARBA" id="ARBA00048180"/>
    </source>
</evidence>
<keyword evidence="9" id="KW-0809">Transit peptide</keyword>
<evidence type="ECO:0000256" key="16">
    <source>
        <dbReference type="ARBA" id="ARBA00038848"/>
    </source>
</evidence>
<comment type="catalytic activity">
    <reaction evidence="20">
        <text>hexadecanoyl-CoA + H2O = hexadecanoate + CoA + H(+)</text>
        <dbReference type="Rhea" id="RHEA:16645"/>
        <dbReference type="ChEBI" id="CHEBI:7896"/>
        <dbReference type="ChEBI" id="CHEBI:15377"/>
        <dbReference type="ChEBI" id="CHEBI:15378"/>
        <dbReference type="ChEBI" id="CHEBI:57287"/>
        <dbReference type="ChEBI" id="CHEBI:57379"/>
        <dbReference type="EC" id="3.1.2.2"/>
    </reaction>
    <physiologicalReaction direction="left-to-right" evidence="20">
        <dbReference type="Rhea" id="RHEA:16646"/>
    </physiologicalReaction>
</comment>
<evidence type="ECO:0000256" key="15">
    <source>
        <dbReference type="ARBA" id="ARBA00038456"/>
    </source>
</evidence>
<evidence type="ECO:0000256" key="12">
    <source>
        <dbReference type="ARBA" id="ARBA00023273"/>
    </source>
</evidence>
<evidence type="ECO:0000256" key="7">
    <source>
        <dbReference type="ARBA" id="ARBA00022801"/>
    </source>
</evidence>
<evidence type="ECO:0000256" key="19">
    <source>
        <dbReference type="ARBA" id="ARBA00047588"/>
    </source>
</evidence>
<dbReference type="Gene3D" id="3.10.129.10">
    <property type="entry name" value="Hotdog Thioesterase"/>
    <property type="match status" value="1"/>
</dbReference>
<evidence type="ECO:0000313" key="26">
    <source>
        <dbReference type="Proteomes" id="UP000235598"/>
    </source>
</evidence>
<evidence type="ECO:0000256" key="10">
    <source>
        <dbReference type="ARBA" id="ARBA00023098"/>
    </source>
</evidence>
<dbReference type="GO" id="GO:0006631">
    <property type="term" value="P:fatty acid metabolic process"/>
    <property type="evidence" value="ECO:0007669"/>
    <property type="project" value="UniProtKB-KW"/>
</dbReference>
<evidence type="ECO:0000259" key="24">
    <source>
        <dbReference type="Pfam" id="PF03061"/>
    </source>
</evidence>
<comment type="catalytic activity">
    <reaction evidence="21">
        <text>decanoyl-CoA + H2O = decanoate + CoA + H(+)</text>
        <dbReference type="Rhea" id="RHEA:40059"/>
        <dbReference type="ChEBI" id="CHEBI:15377"/>
        <dbReference type="ChEBI" id="CHEBI:15378"/>
        <dbReference type="ChEBI" id="CHEBI:27689"/>
        <dbReference type="ChEBI" id="CHEBI:57287"/>
        <dbReference type="ChEBI" id="CHEBI:61430"/>
    </reaction>
    <physiologicalReaction direction="left-to-right" evidence="21">
        <dbReference type="Rhea" id="RHEA:40060"/>
    </physiologicalReaction>
</comment>
<comment type="subcellular location">
    <subcellularLocation>
        <location evidence="3">Cell projection</location>
        <location evidence="3">Ruffle membrane</location>
    </subcellularLocation>
    <subcellularLocation>
        <location evidence="2">Cytoplasm</location>
    </subcellularLocation>
    <subcellularLocation>
        <location evidence="1">Membrane</location>
        <topology evidence="1">Peripheral membrane protein</topology>
    </subcellularLocation>
</comment>
<dbReference type="Proteomes" id="UP000235598">
    <property type="component" value="Unassembled WGS sequence"/>
</dbReference>
<reference evidence="25 26" key="1">
    <citation type="submission" date="2017-09" db="EMBL/GenBank/DDBJ databases">
        <title>Bacterial strain isolated from the female urinary microbiota.</title>
        <authorList>
            <person name="Thomas-White K."/>
            <person name="Kumar N."/>
            <person name="Forster S."/>
            <person name="Putonti C."/>
            <person name="Lawley T."/>
            <person name="Wolfe A.J."/>
        </authorList>
    </citation>
    <scope>NUCLEOTIDE SEQUENCE [LARGE SCALE GENOMIC DNA]</scope>
    <source>
        <strain evidence="25 26">UMB1301</strain>
    </source>
</reference>
<evidence type="ECO:0000313" key="25">
    <source>
        <dbReference type="EMBL" id="PMD04996.1"/>
    </source>
</evidence>
<keyword evidence="7" id="KW-0378">Hydrolase</keyword>
<dbReference type="GO" id="GO:0016020">
    <property type="term" value="C:membrane"/>
    <property type="evidence" value="ECO:0007669"/>
    <property type="project" value="UniProtKB-SubCell"/>
</dbReference>
<dbReference type="PANTHER" id="PTHR12418:SF19">
    <property type="entry name" value="ACYL-COENZYME A THIOESTERASE THEM4"/>
    <property type="match status" value="1"/>
</dbReference>
<keyword evidence="6" id="KW-0053">Apoptosis</keyword>
<dbReference type="GO" id="GO:0005737">
    <property type="term" value="C:cytoplasm"/>
    <property type="evidence" value="ECO:0007669"/>
    <property type="project" value="UniProtKB-SubCell"/>
</dbReference>
<dbReference type="EC" id="3.1.2.2" evidence="16"/>
<comment type="catalytic activity">
    <reaction evidence="23">
        <text>tetradecanoyl-CoA + H2O = tetradecanoate + CoA + H(+)</text>
        <dbReference type="Rhea" id="RHEA:40119"/>
        <dbReference type="ChEBI" id="CHEBI:15377"/>
        <dbReference type="ChEBI" id="CHEBI:15378"/>
        <dbReference type="ChEBI" id="CHEBI:30807"/>
        <dbReference type="ChEBI" id="CHEBI:57287"/>
        <dbReference type="ChEBI" id="CHEBI:57385"/>
    </reaction>
    <physiologicalReaction direction="left-to-right" evidence="23">
        <dbReference type="Rhea" id="RHEA:40120"/>
    </physiologicalReaction>
</comment>
<dbReference type="EMBL" id="PNHK01000003">
    <property type="protein sequence ID" value="PMD04996.1"/>
    <property type="molecule type" value="Genomic_DNA"/>
</dbReference>